<feature type="compositionally biased region" description="Low complexity" evidence="1">
    <location>
        <begin position="279"/>
        <end position="293"/>
    </location>
</feature>
<feature type="region of interest" description="Disordered" evidence="1">
    <location>
        <begin position="1"/>
        <end position="20"/>
    </location>
</feature>
<dbReference type="Proteomes" id="UP001174909">
    <property type="component" value="Unassembled WGS sequence"/>
</dbReference>
<protein>
    <submittedName>
        <fullName evidence="2">Uncharacterized protein</fullName>
    </submittedName>
</protein>
<sequence length="427" mass="47526">MDERGPNPALGPERAPQQEPTALLIGSYKFEKERPVRGVPEGLKAAGRLRRKGGRKKAYTKAGVVPPEAFVEGDLRNMERYIHQKEIHRFSTVDYREHDTSTGEYAGGKDDILNLVRDFFAQDDRTEFILYFTGHGDVDGSWCIPVTVLKGSEEEDGSVDVTFQPTPVLTRERSGTPSPVPKPAAARAPDIEPVATASIAASSVSAASSNRKVPPTEEYFDLVTYDDIVQVWDEEKRGRERRLMMILDCCHSGRWVQMVDGKCRRSPTEVTDDNEATENSSLGSSAAAGASNSVVTADEGSEEIVGEITARRAANEPPNEDDDEDEPEFYEKRDDICIQAACRPIEDSMIASNQRSSFFTRAFVAAQSKTTFEKFCFTFFDHVFVFNVTSFLCSPILHPFTPMKSDEMPFAGIQFFDSFDGMYLETP</sequence>
<comment type="caution">
    <text evidence="2">The sequence shown here is derived from an EMBL/GenBank/DDBJ whole genome shotgun (WGS) entry which is preliminary data.</text>
</comment>
<evidence type="ECO:0000313" key="2">
    <source>
        <dbReference type="EMBL" id="CAI8023794.1"/>
    </source>
</evidence>
<organism evidence="2 3">
    <name type="scientific">Geodia barretti</name>
    <name type="common">Barrett's horny sponge</name>
    <dbReference type="NCBI Taxonomy" id="519541"/>
    <lineage>
        <taxon>Eukaryota</taxon>
        <taxon>Metazoa</taxon>
        <taxon>Porifera</taxon>
        <taxon>Demospongiae</taxon>
        <taxon>Heteroscleromorpha</taxon>
        <taxon>Tetractinellida</taxon>
        <taxon>Astrophorina</taxon>
        <taxon>Geodiidae</taxon>
        <taxon>Geodia</taxon>
    </lineage>
</organism>
<dbReference type="Gene3D" id="3.40.50.1460">
    <property type="match status" value="1"/>
</dbReference>
<reference evidence="2" key="1">
    <citation type="submission" date="2023-03" db="EMBL/GenBank/DDBJ databases">
        <authorList>
            <person name="Steffen K."/>
            <person name="Cardenas P."/>
        </authorList>
    </citation>
    <scope>NUCLEOTIDE SEQUENCE</scope>
</reference>
<keyword evidence="3" id="KW-1185">Reference proteome</keyword>
<feature type="region of interest" description="Disordered" evidence="1">
    <location>
        <begin position="265"/>
        <end position="329"/>
    </location>
</feature>
<proteinExistence type="predicted"/>
<dbReference type="EMBL" id="CASHTH010002031">
    <property type="protein sequence ID" value="CAI8023794.1"/>
    <property type="molecule type" value="Genomic_DNA"/>
</dbReference>
<accession>A0AA35S6D9</accession>
<evidence type="ECO:0000256" key="1">
    <source>
        <dbReference type="SAM" id="MobiDB-lite"/>
    </source>
</evidence>
<evidence type="ECO:0000313" key="3">
    <source>
        <dbReference type="Proteomes" id="UP001174909"/>
    </source>
</evidence>
<feature type="region of interest" description="Disordered" evidence="1">
    <location>
        <begin position="169"/>
        <end position="189"/>
    </location>
</feature>
<feature type="compositionally biased region" description="Acidic residues" evidence="1">
    <location>
        <begin position="318"/>
        <end position="328"/>
    </location>
</feature>
<gene>
    <name evidence="2" type="ORF">GBAR_LOCUS13890</name>
</gene>
<dbReference type="AlphaFoldDB" id="A0AA35S6D9"/>
<name>A0AA35S6D9_GEOBA</name>